<evidence type="ECO:0000256" key="2">
    <source>
        <dbReference type="ARBA" id="ARBA00008038"/>
    </source>
</evidence>
<dbReference type="NCBIfam" id="TIGR03818">
    <property type="entry name" value="MotA1"/>
    <property type="match status" value="1"/>
</dbReference>
<sequence>MLTLGGVAFLLVCVFGVFIVTGGAIGPLLKSMPFELITIGGAAVGTFVAGNSMHDIKHTLAGFKKVLRGGAFKKADYTDLLCLLFYLVRLAATRGAMALEPHIERPEESPVFKHFPAILKNEEATAIICDYLRMVGMNADDPHQIEDVMARELRKTLAEELHGAHTLQTMADGLPALGIVAAVLGVIKTMAHISQPPAVLGEMIGEALTGTFLGVLLAYGVVGPLSVRLRGVVEEDSRYFEVIRAVLVAHLHGNAPQVSVEVGRKMVPNLFMPTFQELEESVESLKIAA</sequence>
<dbReference type="PANTHER" id="PTHR30433:SF4">
    <property type="entry name" value="MOTILITY PROTEIN A"/>
    <property type="match status" value="1"/>
</dbReference>
<keyword evidence="12" id="KW-0472">Membrane</keyword>
<dbReference type="AlphaFoldDB" id="F0J0D0"/>
<dbReference type="OrthoDB" id="9782603at2"/>
<evidence type="ECO:0000256" key="4">
    <source>
        <dbReference type="ARBA" id="ARBA00022475"/>
    </source>
</evidence>
<dbReference type="PANTHER" id="PTHR30433">
    <property type="entry name" value="CHEMOTAXIS PROTEIN MOTA"/>
    <property type="match status" value="1"/>
</dbReference>
<dbReference type="GO" id="GO:0071978">
    <property type="term" value="P:bacterial-type flagellum-dependent swarming motility"/>
    <property type="evidence" value="ECO:0007669"/>
    <property type="project" value="InterPro"/>
</dbReference>
<evidence type="ECO:0000313" key="16">
    <source>
        <dbReference type="Proteomes" id="UP000007100"/>
    </source>
</evidence>
<name>F0J0D0_ACIMA</name>
<evidence type="ECO:0000256" key="3">
    <source>
        <dbReference type="ARBA" id="ARBA00022448"/>
    </source>
</evidence>
<dbReference type="PROSITE" id="PS01307">
    <property type="entry name" value="MOTA"/>
    <property type="match status" value="1"/>
</dbReference>
<dbReference type="GO" id="GO:0005886">
    <property type="term" value="C:plasma membrane"/>
    <property type="evidence" value="ECO:0007669"/>
    <property type="project" value="UniProtKB-SubCell"/>
</dbReference>
<keyword evidence="9" id="KW-0375">Hydrogen ion transport</keyword>
<dbReference type="Pfam" id="PF20560">
    <property type="entry name" value="MotA_N"/>
    <property type="match status" value="1"/>
</dbReference>
<comment type="subcellular location">
    <subcellularLocation>
        <location evidence="1">Cell inner membrane</location>
        <topology evidence="1">Multi-pass membrane protein</topology>
    </subcellularLocation>
</comment>
<feature type="domain" description="MotA/TolQ/ExbB proton channel" evidence="13">
    <location>
        <begin position="130"/>
        <end position="240"/>
    </location>
</feature>
<dbReference type="Pfam" id="PF01618">
    <property type="entry name" value="MotA_ExbB"/>
    <property type="match status" value="1"/>
</dbReference>
<dbReference type="GO" id="GO:0006935">
    <property type="term" value="P:chemotaxis"/>
    <property type="evidence" value="ECO:0007669"/>
    <property type="project" value="UniProtKB-KW"/>
</dbReference>
<organism evidence="15 16">
    <name type="scientific">Acidiphilium multivorum (strain DSM 11245 / JCM 8867 / NBRC 100883 / AIU 301)</name>
    <dbReference type="NCBI Taxonomy" id="926570"/>
    <lineage>
        <taxon>Bacteria</taxon>
        <taxon>Pseudomonadati</taxon>
        <taxon>Pseudomonadota</taxon>
        <taxon>Alphaproteobacteria</taxon>
        <taxon>Acetobacterales</taxon>
        <taxon>Acidocellaceae</taxon>
        <taxon>Acidiphilium</taxon>
    </lineage>
</organism>
<dbReference type="InterPro" id="IPR002898">
    <property type="entry name" value="MotA_ExbB_proton_chnl"/>
</dbReference>
<dbReference type="InterPro" id="IPR047055">
    <property type="entry name" value="MotA-like"/>
</dbReference>
<accession>F0J0D0</accession>
<dbReference type="RefSeq" id="WP_007423895.1">
    <property type="nucleotide sequence ID" value="NC_015186.1"/>
</dbReference>
<keyword evidence="10" id="KW-1133">Transmembrane helix</keyword>
<keyword evidence="4" id="KW-1003">Cell membrane</keyword>
<evidence type="ECO:0000313" key="15">
    <source>
        <dbReference type="EMBL" id="BAJ81490.1"/>
    </source>
</evidence>
<evidence type="ECO:0000259" key="13">
    <source>
        <dbReference type="Pfam" id="PF01618"/>
    </source>
</evidence>
<dbReference type="EMBL" id="AP012035">
    <property type="protein sequence ID" value="BAJ81490.1"/>
    <property type="molecule type" value="Genomic_DNA"/>
</dbReference>
<evidence type="ECO:0000256" key="11">
    <source>
        <dbReference type="ARBA" id="ARBA00023065"/>
    </source>
</evidence>
<keyword evidence="3" id="KW-0813">Transport</keyword>
<evidence type="ECO:0000256" key="1">
    <source>
        <dbReference type="ARBA" id="ARBA00004429"/>
    </source>
</evidence>
<evidence type="ECO:0000256" key="7">
    <source>
        <dbReference type="ARBA" id="ARBA00022692"/>
    </source>
</evidence>
<keyword evidence="6" id="KW-0997">Cell inner membrane</keyword>
<evidence type="ECO:0000256" key="9">
    <source>
        <dbReference type="ARBA" id="ARBA00022781"/>
    </source>
</evidence>
<evidence type="ECO:0000259" key="14">
    <source>
        <dbReference type="Pfam" id="PF20560"/>
    </source>
</evidence>
<keyword evidence="7" id="KW-0812">Transmembrane</keyword>
<comment type="similarity">
    <text evidence="2">Belongs to the MotA family.</text>
</comment>
<dbReference type="KEGG" id="amv:ACMV_21430"/>
<dbReference type="Proteomes" id="UP000007100">
    <property type="component" value="Chromosome"/>
</dbReference>
<dbReference type="GO" id="GO:1902600">
    <property type="term" value="P:proton transmembrane transport"/>
    <property type="evidence" value="ECO:0007669"/>
    <property type="project" value="UniProtKB-KW"/>
</dbReference>
<dbReference type="InterPro" id="IPR000540">
    <property type="entry name" value="Flag_MotA_CS"/>
</dbReference>
<protein>
    <submittedName>
        <fullName evidence="15">Chemotaxis protein MotA</fullName>
    </submittedName>
</protein>
<evidence type="ECO:0000256" key="10">
    <source>
        <dbReference type="ARBA" id="ARBA00022989"/>
    </source>
</evidence>
<evidence type="ECO:0000256" key="5">
    <source>
        <dbReference type="ARBA" id="ARBA00022500"/>
    </source>
</evidence>
<dbReference type="InterPro" id="IPR022522">
    <property type="entry name" value="Flagellar_motor_stator_MotA"/>
</dbReference>
<proteinExistence type="inferred from homology"/>
<keyword evidence="8" id="KW-0283">Flagellar rotation</keyword>
<dbReference type="InterPro" id="IPR046786">
    <property type="entry name" value="MotA_N"/>
</dbReference>
<evidence type="ECO:0000256" key="8">
    <source>
        <dbReference type="ARBA" id="ARBA00022779"/>
    </source>
</evidence>
<dbReference type="HOGENOM" id="CLU_068213_0_0_5"/>
<reference evidence="15 16" key="1">
    <citation type="submission" date="2010-12" db="EMBL/GenBank/DDBJ databases">
        <title>Whole genome sequence of Acidiphilium multivorum AIU301.</title>
        <authorList>
            <person name="Narita-Yamada S."/>
            <person name="Nakamura S."/>
            <person name="Ito N."/>
            <person name="Takarada H."/>
            <person name="Katano Y."/>
            <person name="Nakazawa H."/>
            <person name="Hosoyama A."/>
            <person name="Yamada R."/>
            <person name="Fujita N."/>
        </authorList>
    </citation>
    <scope>NUCLEOTIDE SEQUENCE [LARGE SCALE GENOMIC DNA]</scope>
    <source>
        <strain evidence="16">DSM 11245 / JCM 8867 / AIU301</strain>
    </source>
</reference>
<gene>
    <name evidence="15" type="primary">motA</name>
    <name evidence="15" type="ordered locus">ACMV_21430</name>
</gene>
<keyword evidence="5" id="KW-0145">Chemotaxis</keyword>
<keyword evidence="11" id="KW-0406">Ion transport</keyword>
<evidence type="ECO:0000256" key="12">
    <source>
        <dbReference type="ARBA" id="ARBA00023136"/>
    </source>
</evidence>
<feature type="domain" description="Motility protein A N-terminal" evidence="14">
    <location>
        <begin position="6"/>
        <end position="95"/>
    </location>
</feature>
<evidence type="ECO:0000256" key="6">
    <source>
        <dbReference type="ARBA" id="ARBA00022519"/>
    </source>
</evidence>
<keyword evidence="16" id="KW-1185">Reference proteome</keyword>